<dbReference type="EMBL" id="UOEC01000151">
    <property type="protein sequence ID" value="VAV98107.1"/>
    <property type="molecule type" value="Genomic_DNA"/>
</dbReference>
<accession>A0A3B0S088</accession>
<reference evidence="1" key="1">
    <citation type="submission" date="2018-06" db="EMBL/GenBank/DDBJ databases">
        <authorList>
            <person name="Zhirakovskaya E."/>
        </authorList>
    </citation>
    <scope>NUCLEOTIDE SEQUENCE</scope>
</reference>
<protein>
    <submittedName>
        <fullName evidence="1">Uncharacterized protein</fullName>
    </submittedName>
</protein>
<name>A0A3B0S088_9ZZZZ</name>
<organism evidence="1">
    <name type="scientific">hydrothermal vent metagenome</name>
    <dbReference type="NCBI Taxonomy" id="652676"/>
    <lineage>
        <taxon>unclassified sequences</taxon>
        <taxon>metagenomes</taxon>
        <taxon>ecological metagenomes</taxon>
    </lineage>
</organism>
<dbReference type="AlphaFoldDB" id="A0A3B0S088"/>
<evidence type="ECO:0000313" key="1">
    <source>
        <dbReference type="EMBL" id="VAV98107.1"/>
    </source>
</evidence>
<sequence>MYIQRRTVEYWANLTKSLRDEAHLPAGLHFSRLKVPALQRCEKFASKQMRFASAITLNDDRP</sequence>
<proteinExistence type="predicted"/>
<gene>
    <name evidence="1" type="ORF">MNBD_ALPHA08-87</name>
</gene>